<dbReference type="GO" id="GO:0005829">
    <property type="term" value="C:cytosol"/>
    <property type="evidence" value="ECO:0007669"/>
    <property type="project" value="TreeGrafter"/>
</dbReference>
<evidence type="ECO:0000313" key="2">
    <source>
        <dbReference type="Proteomes" id="UP000053354"/>
    </source>
</evidence>
<dbReference type="SUPFAM" id="SSF52317">
    <property type="entry name" value="Class I glutamine amidotransferase-like"/>
    <property type="match status" value="1"/>
</dbReference>
<dbReference type="InterPro" id="IPR011697">
    <property type="entry name" value="Peptidase_C26"/>
</dbReference>
<dbReference type="InterPro" id="IPR029062">
    <property type="entry name" value="Class_I_gatase-like"/>
</dbReference>
<dbReference type="Proteomes" id="UP000053354">
    <property type="component" value="Chromosome"/>
</dbReference>
<name>A0A1B1S298_9BACL</name>
<gene>
    <name evidence="1" type="ORF">I858_009970</name>
</gene>
<keyword evidence="1" id="KW-0378">Hydrolase</keyword>
<reference evidence="1" key="1">
    <citation type="submission" date="2016-10" db="EMBL/GenBank/DDBJ databases">
        <authorList>
            <person name="See-Too W.S."/>
        </authorList>
    </citation>
    <scope>NUCLEOTIDE SEQUENCE</scope>
    <source>
        <strain evidence="1">L10.15</strain>
    </source>
</reference>
<dbReference type="EMBL" id="CP016540">
    <property type="protein sequence ID" value="ANU27313.1"/>
    <property type="molecule type" value="Genomic_DNA"/>
</dbReference>
<dbReference type="STRING" id="1302659.I858_009970"/>
<dbReference type="RefSeq" id="WP_049693078.1">
    <property type="nucleotide sequence ID" value="NZ_CP016540.2"/>
</dbReference>
<sequence length="240" mass="25831">MKPVIGITASLELGRDNYGIELADTQAILAAGGLPIMLPHLAEEDIAGIAERIDGLFLAGGYDVDPTLFNEEPHPNLGVIIPSRDAFELALAKKVMTLNKPILGVCRGAQILNIAVGGDMYQDIPTQASGSLLQHQQKAPRFHASHFVDITEGSLLQRLTNSTRIKVNSRHHQANRLVPAPLIISGISSDGIVEAVECRQQSFVLGVQWHPENMAIAEDAASKGIFAGFIKACREKETGK</sequence>
<proteinExistence type="predicted"/>
<protein>
    <submittedName>
        <fullName evidence="1">Gamma-glutamyl-gamma-aminobutyrate hydrolase</fullName>
    </submittedName>
</protein>
<dbReference type="CDD" id="cd01745">
    <property type="entry name" value="GATase1_2"/>
    <property type="match status" value="1"/>
</dbReference>
<dbReference type="Pfam" id="PF07722">
    <property type="entry name" value="Peptidase_C26"/>
    <property type="match status" value="1"/>
</dbReference>
<dbReference type="OrthoDB" id="9813383at2"/>
<accession>A0A1B1S298</accession>
<dbReference type="GO" id="GO:0006598">
    <property type="term" value="P:polyamine catabolic process"/>
    <property type="evidence" value="ECO:0007669"/>
    <property type="project" value="TreeGrafter"/>
</dbReference>
<dbReference type="InterPro" id="IPR044668">
    <property type="entry name" value="PuuD-like"/>
</dbReference>
<dbReference type="KEGG" id="pll:I858_009970"/>
<dbReference type="GO" id="GO:0033969">
    <property type="term" value="F:gamma-glutamyl-gamma-aminobutyrate hydrolase activity"/>
    <property type="evidence" value="ECO:0007669"/>
    <property type="project" value="TreeGrafter"/>
</dbReference>
<evidence type="ECO:0000313" key="1">
    <source>
        <dbReference type="EMBL" id="ANU27313.1"/>
    </source>
</evidence>
<organism evidence="1 2">
    <name type="scientific">Planococcus versutus</name>
    <dbReference type="NCBI Taxonomy" id="1302659"/>
    <lineage>
        <taxon>Bacteria</taxon>
        <taxon>Bacillati</taxon>
        <taxon>Bacillota</taxon>
        <taxon>Bacilli</taxon>
        <taxon>Bacillales</taxon>
        <taxon>Caryophanaceae</taxon>
        <taxon>Planococcus</taxon>
    </lineage>
</organism>
<dbReference type="PANTHER" id="PTHR43235:SF1">
    <property type="entry name" value="GLUTAMINE AMIDOTRANSFERASE PB2B2.05-RELATED"/>
    <property type="match status" value="1"/>
</dbReference>
<dbReference type="PROSITE" id="PS51273">
    <property type="entry name" value="GATASE_TYPE_1"/>
    <property type="match status" value="1"/>
</dbReference>
<dbReference type="AlphaFoldDB" id="A0A1B1S298"/>
<dbReference type="PANTHER" id="PTHR43235">
    <property type="entry name" value="GLUTAMINE AMIDOTRANSFERASE PB2B2.05-RELATED"/>
    <property type="match status" value="1"/>
</dbReference>
<keyword evidence="2" id="KW-1185">Reference proteome</keyword>
<dbReference type="Gene3D" id="3.40.50.880">
    <property type="match status" value="1"/>
</dbReference>